<dbReference type="InterPro" id="IPR002792">
    <property type="entry name" value="TRAM_dom"/>
</dbReference>
<dbReference type="FunFam" id="2.40.50.1070:FF:000003">
    <property type="entry name" value="23S rRNA (Uracil-5-)-methyltransferase RumA"/>
    <property type="match status" value="1"/>
</dbReference>
<keyword evidence="1 4" id="KW-0489">Methyltransferase</keyword>
<feature type="binding site" evidence="4">
    <location>
        <position position="385"/>
    </location>
    <ligand>
        <name>S-adenosyl-L-methionine</name>
        <dbReference type="ChEBI" id="CHEBI:59789"/>
    </ligand>
</feature>
<name>A0A0X8H0C2_9FIRM</name>
<evidence type="ECO:0000256" key="5">
    <source>
        <dbReference type="PROSITE-ProRule" id="PRU10015"/>
    </source>
</evidence>
<sequence length="457" mass="51999">MKHKRVSKNEIHEVEILDLSYEAYGVAKIDGFTVFIESVLPGEVVKVRIERVEKRFAFGKVLEVLKASKDRVDLIDPLGTRIGTMPLQHMAYEAQLQFKRKFVIDCFSKVMQIDQDIVLFTLGMDHPWHYRNKAQIPVREIQGHLETGFFKRNSHDLVPIENYHIQEPEIDEAILSIRNILRDLNIRAYDEVNHEGCIRHIIVRRGHITKEMMVILVTNGKTLPYREALVQRILEDCPNVVSIVQNINDQKTNVIMGNTSNLLFGEDKYYDKLLDKTFAISSHSFFQVNSKQTEVLYAKALELANISHDDIVIDAYCGIGTITLCASDLAHTVYGVEVVEDAITMAKYNASLNAITNTVFEAGKAEVVMQKWVKQGIKPDVIIVDPPRKGLAESFIDASIAMKPKRLIYVSCNPVTLAKDVKKYTEQGYELISVQPVDMFPHTTHVETVVLMSRVDK</sequence>
<dbReference type="NCBIfam" id="TIGR00479">
    <property type="entry name" value="rumA"/>
    <property type="match status" value="1"/>
</dbReference>
<dbReference type="GO" id="GO:0070475">
    <property type="term" value="P:rRNA base methylation"/>
    <property type="evidence" value="ECO:0007669"/>
    <property type="project" value="TreeGrafter"/>
</dbReference>
<comment type="similarity">
    <text evidence="4">Belongs to the class I-like SAM-binding methyltransferase superfamily. RNA M5U methyltransferase family.</text>
</comment>
<dbReference type="InterPro" id="IPR012340">
    <property type="entry name" value="NA-bd_OB-fold"/>
</dbReference>
<organism evidence="7 8">
    <name type="scientific">Erysipelothrix larvae</name>
    <dbReference type="NCBI Taxonomy" id="1514105"/>
    <lineage>
        <taxon>Bacteria</taxon>
        <taxon>Bacillati</taxon>
        <taxon>Bacillota</taxon>
        <taxon>Erysipelotrichia</taxon>
        <taxon>Erysipelotrichales</taxon>
        <taxon>Erysipelotrichaceae</taxon>
        <taxon>Erysipelothrix</taxon>
    </lineage>
</organism>
<dbReference type="InterPro" id="IPR029063">
    <property type="entry name" value="SAM-dependent_MTases_sf"/>
</dbReference>
<dbReference type="Proteomes" id="UP000063781">
    <property type="component" value="Chromosome"/>
</dbReference>
<dbReference type="PROSITE" id="PS50926">
    <property type="entry name" value="TRAM"/>
    <property type="match status" value="1"/>
</dbReference>
<dbReference type="Pfam" id="PF05958">
    <property type="entry name" value="tRNA_U5-meth_tr"/>
    <property type="match status" value="1"/>
</dbReference>
<dbReference type="InterPro" id="IPR010280">
    <property type="entry name" value="U5_MeTrfase_fam"/>
</dbReference>
<dbReference type="InterPro" id="IPR030390">
    <property type="entry name" value="MeTrfase_TrmA_AS"/>
</dbReference>
<dbReference type="Gene3D" id="2.40.50.140">
    <property type="entry name" value="Nucleic acid-binding proteins"/>
    <property type="match status" value="1"/>
</dbReference>
<proteinExistence type="inferred from homology"/>
<gene>
    <name evidence="7" type="ORF">AOC36_06860</name>
</gene>
<protein>
    <submittedName>
        <fullName evidence="7">RNA methyltransferase</fullName>
    </submittedName>
</protein>
<keyword evidence="2 4" id="KW-0808">Transferase</keyword>
<dbReference type="PROSITE" id="PS01231">
    <property type="entry name" value="TRMA_2"/>
    <property type="match status" value="1"/>
</dbReference>
<dbReference type="Gene3D" id="3.40.50.150">
    <property type="entry name" value="Vaccinia Virus protein VP39"/>
    <property type="match status" value="1"/>
</dbReference>
<evidence type="ECO:0000313" key="7">
    <source>
        <dbReference type="EMBL" id="AMC93711.1"/>
    </source>
</evidence>
<evidence type="ECO:0000256" key="1">
    <source>
        <dbReference type="ARBA" id="ARBA00022603"/>
    </source>
</evidence>
<dbReference type="Pfam" id="PF01938">
    <property type="entry name" value="TRAM"/>
    <property type="match status" value="1"/>
</dbReference>
<feature type="binding site" evidence="4">
    <location>
        <position position="287"/>
    </location>
    <ligand>
        <name>S-adenosyl-L-methionine</name>
        <dbReference type="ChEBI" id="CHEBI:59789"/>
    </ligand>
</feature>
<dbReference type="EMBL" id="CP013213">
    <property type="protein sequence ID" value="AMC93711.1"/>
    <property type="molecule type" value="Genomic_DNA"/>
</dbReference>
<dbReference type="PANTHER" id="PTHR11061:SF30">
    <property type="entry name" value="TRNA (URACIL(54)-C(5))-METHYLTRANSFERASE"/>
    <property type="match status" value="1"/>
</dbReference>
<feature type="binding site" evidence="4">
    <location>
        <position position="337"/>
    </location>
    <ligand>
        <name>S-adenosyl-L-methionine</name>
        <dbReference type="ChEBI" id="CHEBI:59789"/>
    </ligand>
</feature>
<feature type="active site" description="Nucleophile" evidence="4">
    <location>
        <position position="412"/>
    </location>
</feature>
<evidence type="ECO:0000256" key="4">
    <source>
        <dbReference type="PROSITE-ProRule" id="PRU01024"/>
    </source>
</evidence>
<keyword evidence="3 4" id="KW-0949">S-adenosyl-L-methionine</keyword>
<dbReference type="PROSITE" id="PS01230">
    <property type="entry name" value="TRMA_1"/>
    <property type="match status" value="1"/>
</dbReference>
<dbReference type="GO" id="GO:0070041">
    <property type="term" value="F:rRNA (uridine-C5-)-methyltransferase activity"/>
    <property type="evidence" value="ECO:0007669"/>
    <property type="project" value="TreeGrafter"/>
</dbReference>
<dbReference type="STRING" id="1514105.AOC36_06860"/>
<reference evidence="7 8" key="1">
    <citation type="submission" date="2015-10" db="EMBL/GenBank/DDBJ databases">
        <title>Erysipelothrix larvae sp. LV19 isolated from the larval gut of the rhinoceros beetle, Trypoxylus dichotomus.</title>
        <authorList>
            <person name="Lim S."/>
            <person name="Kim B.-C."/>
        </authorList>
    </citation>
    <scope>NUCLEOTIDE SEQUENCE [LARGE SCALE GENOMIC DNA]</scope>
    <source>
        <strain evidence="7 8">LV19</strain>
    </source>
</reference>
<feature type="binding site" evidence="4">
    <location>
        <position position="316"/>
    </location>
    <ligand>
        <name>S-adenosyl-L-methionine</name>
        <dbReference type="ChEBI" id="CHEBI:59789"/>
    </ligand>
</feature>
<dbReference type="SUPFAM" id="SSF53335">
    <property type="entry name" value="S-adenosyl-L-methionine-dependent methyltransferases"/>
    <property type="match status" value="1"/>
</dbReference>
<evidence type="ECO:0000256" key="2">
    <source>
        <dbReference type="ARBA" id="ARBA00022679"/>
    </source>
</evidence>
<dbReference type="FunFam" id="3.40.50.150:FF:000009">
    <property type="entry name" value="23S rRNA (Uracil(1939)-C(5))-methyltransferase RlmD"/>
    <property type="match status" value="1"/>
</dbReference>
<evidence type="ECO:0000256" key="3">
    <source>
        <dbReference type="ARBA" id="ARBA00022691"/>
    </source>
</evidence>
<dbReference type="KEGG" id="erl:AOC36_06860"/>
<dbReference type="InterPro" id="IPR030391">
    <property type="entry name" value="MeTrfase_TrmA_CS"/>
</dbReference>
<dbReference type="RefSeq" id="WP_067632742.1">
    <property type="nucleotide sequence ID" value="NZ_CP013213.1"/>
</dbReference>
<feature type="active site" evidence="5">
    <location>
        <position position="412"/>
    </location>
</feature>
<keyword evidence="8" id="KW-1185">Reference proteome</keyword>
<dbReference type="CDD" id="cd02440">
    <property type="entry name" value="AdoMet_MTases"/>
    <property type="match status" value="1"/>
</dbReference>
<dbReference type="SUPFAM" id="SSF50249">
    <property type="entry name" value="Nucleic acid-binding proteins"/>
    <property type="match status" value="1"/>
</dbReference>
<dbReference type="Gene3D" id="2.40.50.1070">
    <property type="match status" value="1"/>
</dbReference>
<dbReference type="PROSITE" id="PS51687">
    <property type="entry name" value="SAM_MT_RNA_M5U"/>
    <property type="match status" value="1"/>
</dbReference>
<dbReference type="AlphaFoldDB" id="A0A0X8H0C2"/>
<feature type="domain" description="TRAM" evidence="6">
    <location>
        <begin position="5"/>
        <end position="63"/>
    </location>
</feature>
<evidence type="ECO:0000259" key="6">
    <source>
        <dbReference type="PROSITE" id="PS50926"/>
    </source>
</evidence>
<accession>A0A0X8H0C2</accession>
<evidence type="ECO:0000313" key="8">
    <source>
        <dbReference type="Proteomes" id="UP000063781"/>
    </source>
</evidence>
<dbReference type="PANTHER" id="PTHR11061">
    <property type="entry name" value="RNA M5U METHYLTRANSFERASE"/>
    <property type="match status" value="1"/>
</dbReference>
<dbReference type="OrthoDB" id="9804590at2"/>